<dbReference type="AlphaFoldDB" id="A0A2N4USK4"/>
<comment type="caution">
    <text evidence="1">The sequence shown here is derived from an EMBL/GenBank/DDBJ whole genome shotgun (WGS) entry which is preliminary data.</text>
</comment>
<evidence type="ECO:0000313" key="1">
    <source>
        <dbReference type="EMBL" id="PLC58012.1"/>
    </source>
</evidence>
<proteinExistence type="predicted"/>
<dbReference type="EMBL" id="NPIB01000010">
    <property type="protein sequence ID" value="PLC58012.1"/>
    <property type="molecule type" value="Genomic_DNA"/>
</dbReference>
<reference evidence="1 2" key="1">
    <citation type="journal article" date="2018" name="Syst. Appl. Microbiol.">
        <title>Photobacterium carnosum sp. nov., isolated from spoiled modified atmosphere packaged poultry meat.</title>
        <authorList>
            <person name="Hilgarth M."/>
            <person name="Fuertes S."/>
            <person name="Ehrmann M."/>
            <person name="Vogel R.F."/>
        </authorList>
    </citation>
    <scope>NUCLEOTIDE SEQUENCE [LARGE SCALE GENOMIC DNA]</scope>
    <source>
        <strain evidence="1 2">TMW 2.2021</strain>
    </source>
</reference>
<dbReference type="OrthoDB" id="6488871at2"/>
<accession>A0A2N4USK4</accession>
<protein>
    <submittedName>
        <fullName evidence="1">Uncharacterized protein</fullName>
    </submittedName>
</protein>
<sequence>METVVEKVIEKDVIFDYTEFLSKSCQQRLSFMDAIKYLIPSFEVIINTTENNHLSCAEQLEAKALKVLSSHASDTNNLILLLYLAKQEGITQLIVYMPYSLDEQQLTELNNRIEGTIEFIKGNSEHLLFILN</sequence>
<keyword evidence="2" id="KW-1185">Reference proteome</keyword>
<evidence type="ECO:0000313" key="2">
    <source>
        <dbReference type="Proteomes" id="UP000234420"/>
    </source>
</evidence>
<name>A0A2N4USK4_9GAMM</name>
<dbReference type="Proteomes" id="UP000234420">
    <property type="component" value="Unassembled WGS sequence"/>
</dbReference>
<gene>
    <name evidence="1" type="ORF">CIK00_10100</name>
</gene>
<organism evidence="1 2">
    <name type="scientific">Photobacterium carnosum</name>
    <dbReference type="NCBI Taxonomy" id="2023717"/>
    <lineage>
        <taxon>Bacteria</taxon>
        <taxon>Pseudomonadati</taxon>
        <taxon>Pseudomonadota</taxon>
        <taxon>Gammaproteobacteria</taxon>
        <taxon>Vibrionales</taxon>
        <taxon>Vibrionaceae</taxon>
        <taxon>Photobacterium</taxon>
    </lineage>
</organism>
<dbReference type="RefSeq" id="WP_101768750.1">
    <property type="nucleotide sequence ID" value="NZ_BPPU01000001.1"/>
</dbReference>
<dbReference type="GeneID" id="69965609"/>